<dbReference type="PANTHER" id="PTHR39339:SF1">
    <property type="entry name" value="CHAD DOMAIN-CONTAINING PROTEIN"/>
    <property type="match status" value="1"/>
</dbReference>
<protein>
    <submittedName>
        <fullName evidence="3">CHAD domain-containing protein</fullName>
    </submittedName>
</protein>
<dbReference type="InterPro" id="IPR007899">
    <property type="entry name" value="CHAD_dom"/>
</dbReference>
<sequence length="509" mass="54029">MTAFDPASEASESDSPPPPPEVAEPGLALEFALEPGTAQRLSRHPVIASHRAGRSRGGAEELIWLDSAKGALAEDGLALEAPQRGPRRLLRSLPDSALPAMPGCPAVEEAVLKLPDATLVPVAAFSGRRSQIPLALAEGPVTATLRLGKLRAVADEAPIARLLLRGPAEAVLALARQLTADLPLLPATVSLPEAGRALARGEAPRPRWLGAPDLGQARTVEEAFLAALGQLLEVMLHHAPLCRAEAGPEGVHQLRVALRRLRSVLKVLRPALRGSPAEEFDQGLKALADKLGPARDWDVFLLGQGAAVAEAFPGDKRLAALLKAAEARRQAAYAALRQALDGPGFRLLVLHGLGLLLLRPWRAPQPEGEKPRLLPETPLGEFAAPLLDRRWAKLAAAGEEIAAHGPEALHEMRLDAKRLRYAAELFAPLWPGKPARRFLRRLAALQEALGLANDAAVARALVASLGGTVPGWAVGAVEGWAAARARPARKHALEAWANLKLAPAFWPEV</sequence>
<dbReference type="PROSITE" id="PS51708">
    <property type="entry name" value="CHAD"/>
    <property type="match status" value="1"/>
</dbReference>
<gene>
    <name evidence="3" type="ORF">JYK14_09000</name>
</gene>
<dbReference type="InterPro" id="IPR038186">
    <property type="entry name" value="CHAD_dom_sf"/>
</dbReference>
<evidence type="ECO:0000313" key="4">
    <source>
        <dbReference type="Proteomes" id="UP001523392"/>
    </source>
</evidence>
<dbReference type="SMART" id="SM00880">
    <property type="entry name" value="CHAD"/>
    <property type="match status" value="1"/>
</dbReference>
<feature type="domain" description="CHAD" evidence="2">
    <location>
        <begin position="217"/>
        <end position="509"/>
    </location>
</feature>
<name>A0ABT1D2Z9_9PROT</name>
<feature type="region of interest" description="Disordered" evidence="1">
    <location>
        <begin position="1"/>
        <end position="24"/>
    </location>
</feature>
<accession>A0ABT1D2Z9</accession>
<dbReference type="PANTHER" id="PTHR39339">
    <property type="entry name" value="SLR1444 PROTEIN"/>
    <property type="match status" value="1"/>
</dbReference>
<dbReference type="EMBL" id="JAFIRR010000054">
    <property type="protein sequence ID" value="MCO6416303.1"/>
    <property type="molecule type" value="Genomic_DNA"/>
</dbReference>
<keyword evidence="4" id="KW-1185">Reference proteome</keyword>
<feature type="compositionally biased region" description="Low complexity" evidence="1">
    <location>
        <begin position="1"/>
        <end position="14"/>
    </location>
</feature>
<organism evidence="3 4">
    <name type="scientific">Siccirubricoccus soli</name>
    <dbReference type="NCBI Taxonomy" id="2899147"/>
    <lineage>
        <taxon>Bacteria</taxon>
        <taxon>Pseudomonadati</taxon>
        <taxon>Pseudomonadota</taxon>
        <taxon>Alphaproteobacteria</taxon>
        <taxon>Acetobacterales</taxon>
        <taxon>Roseomonadaceae</taxon>
        <taxon>Siccirubricoccus</taxon>
    </lineage>
</organism>
<reference evidence="3 4" key="1">
    <citation type="submission" date="2021-12" db="EMBL/GenBank/DDBJ databases">
        <title>Siccirubricoccus leaddurans sp. nov., a high concentration Zn2+ tolerance bacterium.</title>
        <authorList>
            <person name="Cao Y."/>
        </authorList>
    </citation>
    <scope>NUCLEOTIDE SEQUENCE [LARGE SCALE GENOMIC DNA]</scope>
    <source>
        <strain evidence="3 4">KC 17139</strain>
    </source>
</reference>
<comment type="caution">
    <text evidence="3">The sequence shown here is derived from an EMBL/GenBank/DDBJ whole genome shotgun (WGS) entry which is preliminary data.</text>
</comment>
<dbReference type="RefSeq" id="WP_252952913.1">
    <property type="nucleotide sequence ID" value="NZ_JAFIRR010000054.1"/>
</dbReference>
<evidence type="ECO:0000256" key="1">
    <source>
        <dbReference type="SAM" id="MobiDB-lite"/>
    </source>
</evidence>
<evidence type="ECO:0000259" key="2">
    <source>
        <dbReference type="PROSITE" id="PS51708"/>
    </source>
</evidence>
<proteinExistence type="predicted"/>
<dbReference type="Gene3D" id="1.40.20.10">
    <property type="entry name" value="CHAD domain"/>
    <property type="match status" value="1"/>
</dbReference>
<evidence type="ECO:0000313" key="3">
    <source>
        <dbReference type="EMBL" id="MCO6416303.1"/>
    </source>
</evidence>
<dbReference type="Pfam" id="PF05235">
    <property type="entry name" value="CHAD"/>
    <property type="match status" value="1"/>
</dbReference>
<dbReference type="Proteomes" id="UP001523392">
    <property type="component" value="Unassembled WGS sequence"/>
</dbReference>